<dbReference type="PANTHER" id="PTHR47926">
    <property type="entry name" value="PENTATRICOPEPTIDE REPEAT-CONTAINING PROTEIN"/>
    <property type="match status" value="1"/>
</dbReference>
<dbReference type="GO" id="GO:0009451">
    <property type="term" value="P:RNA modification"/>
    <property type="evidence" value="ECO:0007669"/>
    <property type="project" value="InterPro"/>
</dbReference>
<comment type="caution">
    <text evidence="1">The sequence shown here is derived from an EMBL/GenBank/DDBJ whole genome shotgun (WGS) entry which is preliminary data.</text>
</comment>
<keyword evidence="2" id="KW-1185">Reference proteome</keyword>
<gene>
    <name evidence="1" type="ORF">Lalb_Chr07g0188351</name>
</gene>
<name>A0A6A4QAG4_LUPAL</name>
<dbReference type="Gene3D" id="1.25.40.10">
    <property type="entry name" value="Tetratricopeptide repeat domain"/>
    <property type="match status" value="1"/>
</dbReference>
<dbReference type="OrthoDB" id="185373at2759"/>
<evidence type="ECO:0000313" key="1">
    <source>
        <dbReference type="EMBL" id="KAE9610603.1"/>
    </source>
</evidence>
<dbReference type="GO" id="GO:0003723">
    <property type="term" value="F:RNA binding"/>
    <property type="evidence" value="ECO:0007669"/>
    <property type="project" value="InterPro"/>
</dbReference>
<organism evidence="1 2">
    <name type="scientific">Lupinus albus</name>
    <name type="common">White lupine</name>
    <name type="synonym">Lupinus termis</name>
    <dbReference type="NCBI Taxonomy" id="3870"/>
    <lineage>
        <taxon>Eukaryota</taxon>
        <taxon>Viridiplantae</taxon>
        <taxon>Streptophyta</taxon>
        <taxon>Embryophyta</taxon>
        <taxon>Tracheophyta</taxon>
        <taxon>Spermatophyta</taxon>
        <taxon>Magnoliopsida</taxon>
        <taxon>eudicotyledons</taxon>
        <taxon>Gunneridae</taxon>
        <taxon>Pentapetalae</taxon>
        <taxon>rosids</taxon>
        <taxon>fabids</taxon>
        <taxon>Fabales</taxon>
        <taxon>Fabaceae</taxon>
        <taxon>Papilionoideae</taxon>
        <taxon>50 kb inversion clade</taxon>
        <taxon>genistoids sensu lato</taxon>
        <taxon>core genistoids</taxon>
        <taxon>Genisteae</taxon>
        <taxon>Lupinus</taxon>
    </lineage>
</organism>
<dbReference type="InterPro" id="IPR011990">
    <property type="entry name" value="TPR-like_helical_dom_sf"/>
</dbReference>
<protein>
    <recommendedName>
        <fullName evidence="3">Pentatricopeptide</fullName>
    </recommendedName>
</protein>
<accession>A0A6A4QAG4</accession>
<dbReference type="AlphaFoldDB" id="A0A6A4QAG4"/>
<dbReference type="EMBL" id="WOCE01000007">
    <property type="protein sequence ID" value="KAE9610603.1"/>
    <property type="molecule type" value="Genomic_DNA"/>
</dbReference>
<dbReference type="InterPro" id="IPR046960">
    <property type="entry name" value="PPR_At4g14850-like_plant"/>
</dbReference>
<evidence type="ECO:0000313" key="2">
    <source>
        <dbReference type="Proteomes" id="UP000447434"/>
    </source>
</evidence>
<dbReference type="Proteomes" id="UP000447434">
    <property type="component" value="Chromosome 7"/>
</dbReference>
<evidence type="ECO:0008006" key="3">
    <source>
        <dbReference type="Google" id="ProtNLM"/>
    </source>
</evidence>
<dbReference type="PANTHER" id="PTHR47926:SF347">
    <property type="entry name" value="PENTATRICOPEPTIDE REPEAT-CONTAINING PROTEIN"/>
    <property type="match status" value="1"/>
</dbReference>
<sequence>MEQSGTKVNMCPICLYPCRNGVGWTGKFLLNGGSYGVVPKMQHYACVVDLLGCVGRLDEAVEFIDKMPIKPNEMIWQCRSHGNAKLGKAASQNILSNRPQSPTYVILSNTYIESGLYYD</sequence>
<reference evidence="2" key="1">
    <citation type="journal article" date="2020" name="Nat. Commun.">
        <title>Genome sequence of the cluster root forming white lupin.</title>
        <authorList>
            <person name="Hufnagel B."/>
            <person name="Marques A."/>
            <person name="Soriano A."/>
            <person name="Marques L."/>
            <person name="Divol F."/>
            <person name="Doumas P."/>
            <person name="Sallet E."/>
            <person name="Mancinotti D."/>
            <person name="Carrere S."/>
            <person name="Marande W."/>
            <person name="Arribat S."/>
            <person name="Keller J."/>
            <person name="Huneau C."/>
            <person name="Blein T."/>
            <person name="Aime D."/>
            <person name="Laguerre M."/>
            <person name="Taylor J."/>
            <person name="Schubert V."/>
            <person name="Nelson M."/>
            <person name="Geu-Flores F."/>
            <person name="Crespi M."/>
            <person name="Gallardo-Guerrero K."/>
            <person name="Delaux P.-M."/>
            <person name="Salse J."/>
            <person name="Berges H."/>
            <person name="Guyot R."/>
            <person name="Gouzy J."/>
            <person name="Peret B."/>
        </authorList>
    </citation>
    <scope>NUCLEOTIDE SEQUENCE [LARGE SCALE GENOMIC DNA]</scope>
    <source>
        <strain evidence="2">cv. Amiga</strain>
    </source>
</reference>
<proteinExistence type="predicted"/>